<reference evidence="2 3" key="1">
    <citation type="submission" date="2023-08" db="EMBL/GenBank/DDBJ databases">
        <authorList>
            <person name="Palmer J.M."/>
        </authorList>
    </citation>
    <scope>NUCLEOTIDE SEQUENCE [LARGE SCALE GENOMIC DNA]</scope>
    <source>
        <strain evidence="2 3">TWF481</strain>
    </source>
</reference>
<dbReference type="Pfam" id="PF13391">
    <property type="entry name" value="HNH_2"/>
    <property type="match status" value="1"/>
</dbReference>
<dbReference type="AlphaFoldDB" id="A0AAV9W344"/>
<keyword evidence="3" id="KW-1185">Reference proteome</keyword>
<dbReference type="Proteomes" id="UP001370758">
    <property type="component" value="Unassembled WGS sequence"/>
</dbReference>
<evidence type="ECO:0000313" key="2">
    <source>
        <dbReference type="EMBL" id="KAK6501442.1"/>
    </source>
</evidence>
<comment type="caution">
    <text evidence="2">The sequence shown here is derived from an EMBL/GenBank/DDBJ whole genome shotgun (WGS) entry which is preliminary data.</text>
</comment>
<evidence type="ECO:0000259" key="1">
    <source>
        <dbReference type="Pfam" id="PF13391"/>
    </source>
</evidence>
<evidence type="ECO:0000313" key="3">
    <source>
        <dbReference type="Proteomes" id="UP001370758"/>
    </source>
</evidence>
<proteinExistence type="predicted"/>
<accession>A0AAV9W344</accession>
<gene>
    <name evidence="2" type="ORF">TWF481_009280</name>
</gene>
<feature type="domain" description="HNH nuclease" evidence="1">
    <location>
        <begin position="163"/>
        <end position="233"/>
    </location>
</feature>
<dbReference type="InterPro" id="IPR003615">
    <property type="entry name" value="HNH_nuc"/>
</dbReference>
<name>A0AAV9W344_9PEZI</name>
<sequence length="237" mass="26466">MEKVATPFIPAREKHPRYFIKALSYLEQVPMLDWYQRRVLQSVVTATTNPRLLKEFPNLTHREVNDLAQLSFIALKNILEAGEQSSEVSGALLHEALNKAAARETPPAGTSSITEEPLPSTSCCTSIVRKLEISSQYPTIAARSFSRDDFFKVLCQSRERSRCVLEGHVRTAGLDAAHIFPFSLLDHNKNGYRLTWTFIVILLGEDLRETLVENLVSETLGVHNPANGLLLGKGGHE</sequence>
<organism evidence="2 3">
    <name type="scientific">Arthrobotrys musiformis</name>
    <dbReference type="NCBI Taxonomy" id="47236"/>
    <lineage>
        <taxon>Eukaryota</taxon>
        <taxon>Fungi</taxon>
        <taxon>Dikarya</taxon>
        <taxon>Ascomycota</taxon>
        <taxon>Pezizomycotina</taxon>
        <taxon>Orbiliomycetes</taxon>
        <taxon>Orbiliales</taxon>
        <taxon>Orbiliaceae</taxon>
        <taxon>Arthrobotrys</taxon>
    </lineage>
</organism>
<dbReference type="EMBL" id="JAVHJL010000006">
    <property type="protein sequence ID" value="KAK6501442.1"/>
    <property type="molecule type" value="Genomic_DNA"/>
</dbReference>
<protein>
    <recommendedName>
        <fullName evidence="1">HNH nuclease domain-containing protein</fullName>
    </recommendedName>
</protein>